<keyword evidence="2" id="KW-1185">Reference proteome</keyword>
<reference evidence="2" key="1">
    <citation type="journal article" date="2019" name="Int. J. Syst. Evol. Microbiol.">
        <title>The Global Catalogue of Microorganisms (GCM) 10K type strain sequencing project: providing services to taxonomists for standard genome sequencing and annotation.</title>
        <authorList>
            <consortium name="The Broad Institute Genomics Platform"/>
            <consortium name="The Broad Institute Genome Sequencing Center for Infectious Disease"/>
            <person name="Wu L."/>
            <person name="Ma J."/>
        </authorList>
    </citation>
    <scope>NUCLEOTIDE SEQUENCE [LARGE SCALE GENOMIC DNA]</scope>
    <source>
        <strain evidence="2">JCM 16702</strain>
    </source>
</reference>
<gene>
    <name evidence="1" type="ORF">GCM10022214_64020</name>
</gene>
<sequence>MTTERQVFPFRFSSAYRVAALPFGVTSSSACVIVTEVALEIRFGPWRLTTNLDNVAEAEEVSGPYAFLKTAGPAHLSLADRGITFATNRDGGVCVRFRTPVPAIDPLHLIRHPTATVTVARPDQLLARLK</sequence>
<dbReference type="PROSITE" id="PS51257">
    <property type="entry name" value="PROKAR_LIPOPROTEIN"/>
    <property type="match status" value="1"/>
</dbReference>
<evidence type="ECO:0000313" key="1">
    <source>
        <dbReference type="EMBL" id="GAA4093255.1"/>
    </source>
</evidence>
<accession>A0ABP7WNW8</accession>
<dbReference type="RefSeq" id="WP_344955077.1">
    <property type="nucleotide sequence ID" value="NZ_BAAAZG010000048.1"/>
</dbReference>
<dbReference type="Proteomes" id="UP001500683">
    <property type="component" value="Unassembled WGS sequence"/>
</dbReference>
<comment type="caution">
    <text evidence="1">The sequence shown here is derived from an EMBL/GenBank/DDBJ whole genome shotgun (WGS) entry which is preliminary data.</text>
</comment>
<organism evidence="1 2">
    <name type="scientific">Actinomadura miaoliensis</name>
    <dbReference type="NCBI Taxonomy" id="430685"/>
    <lineage>
        <taxon>Bacteria</taxon>
        <taxon>Bacillati</taxon>
        <taxon>Actinomycetota</taxon>
        <taxon>Actinomycetes</taxon>
        <taxon>Streptosporangiales</taxon>
        <taxon>Thermomonosporaceae</taxon>
        <taxon>Actinomadura</taxon>
    </lineage>
</organism>
<dbReference type="EMBL" id="BAAAZG010000048">
    <property type="protein sequence ID" value="GAA4093255.1"/>
    <property type="molecule type" value="Genomic_DNA"/>
</dbReference>
<name>A0ABP7WNW8_9ACTN</name>
<evidence type="ECO:0000313" key="2">
    <source>
        <dbReference type="Proteomes" id="UP001500683"/>
    </source>
</evidence>
<proteinExistence type="predicted"/>
<protein>
    <submittedName>
        <fullName evidence="1">Uncharacterized protein</fullName>
    </submittedName>
</protein>